<dbReference type="AlphaFoldDB" id="A0A1S9PDE4"/>
<dbReference type="Proteomes" id="UP000189739">
    <property type="component" value="Unassembled WGS sequence"/>
</dbReference>
<keyword evidence="2" id="KW-1185">Reference proteome</keyword>
<evidence type="ECO:0000313" key="2">
    <source>
        <dbReference type="Proteomes" id="UP000189739"/>
    </source>
</evidence>
<name>A0A1S9PDE4_9SPHI</name>
<accession>A0A1S9PDE4</accession>
<dbReference type="OrthoDB" id="675824at2"/>
<dbReference type="EMBL" id="MBTF01000023">
    <property type="protein sequence ID" value="OOQ58887.1"/>
    <property type="molecule type" value="Genomic_DNA"/>
</dbReference>
<organism evidence="1 2">
    <name type="scientific">Mucilaginibacter pedocola</name>
    <dbReference type="NCBI Taxonomy" id="1792845"/>
    <lineage>
        <taxon>Bacteria</taxon>
        <taxon>Pseudomonadati</taxon>
        <taxon>Bacteroidota</taxon>
        <taxon>Sphingobacteriia</taxon>
        <taxon>Sphingobacteriales</taxon>
        <taxon>Sphingobacteriaceae</taxon>
        <taxon>Mucilaginibacter</taxon>
    </lineage>
</organism>
<gene>
    <name evidence="1" type="ORF">BC343_09600</name>
</gene>
<comment type="caution">
    <text evidence="1">The sequence shown here is derived from an EMBL/GenBank/DDBJ whole genome shotgun (WGS) entry which is preliminary data.</text>
</comment>
<reference evidence="1 2" key="1">
    <citation type="submission" date="2016-07" db="EMBL/GenBank/DDBJ databases">
        <title>Genomic analysis of zinc-resistant bacterium Mucilaginibacter pedocola TBZ30.</title>
        <authorList>
            <person name="Huang J."/>
            <person name="Tang J."/>
        </authorList>
    </citation>
    <scope>NUCLEOTIDE SEQUENCE [LARGE SCALE GENOMIC DNA]</scope>
    <source>
        <strain evidence="1 2">TBZ30</strain>
    </source>
</reference>
<proteinExistence type="predicted"/>
<sequence>MLYYTQLIFIKPGCEEEFHAFEDKVLPLLKEHNGVLMYRIRPEAASFVESSEPLPYEVHLVSFGSKDDFNGYAADPGRLAFIEMKDRSVDKIVLIEGMAL</sequence>
<protein>
    <submittedName>
        <fullName evidence="1">DUF1330 domain-containing protein</fullName>
    </submittedName>
</protein>
<evidence type="ECO:0000313" key="1">
    <source>
        <dbReference type="EMBL" id="OOQ58887.1"/>
    </source>
</evidence>
<dbReference type="RefSeq" id="WP_078349600.1">
    <property type="nucleotide sequence ID" value="NZ_MBTF01000023.1"/>
</dbReference>
<dbReference type="STRING" id="1792845.BC343_09600"/>